<name>A0A380NMS0_9FIRM</name>
<evidence type="ECO:0000313" key="3">
    <source>
        <dbReference type="Proteomes" id="UP000255367"/>
    </source>
</evidence>
<dbReference type="Proteomes" id="UP000255367">
    <property type="component" value="Unassembled WGS sequence"/>
</dbReference>
<feature type="transmembrane region" description="Helical" evidence="1">
    <location>
        <begin position="29"/>
        <end position="49"/>
    </location>
</feature>
<reference evidence="2 3" key="1">
    <citation type="submission" date="2018-06" db="EMBL/GenBank/DDBJ databases">
        <authorList>
            <consortium name="Pathogen Informatics"/>
            <person name="Doyle S."/>
        </authorList>
    </citation>
    <scope>NUCLEOTIDE SEQUENCE [LARGE SCALE GENOMIC DNA]</scope>
    <source>
        <strain evidence="2 3">NCTC12020</strain>
    </source>
</reference>
<keyword evidence="1" id="KW-0472">Membrane</keyword>
<dbReference type="RefSeq" id="WP_172460583.1">
    <property type="nucleotide sequence ID" value="NZ_UHIO01000001.1"/>
</dbReference>
<proteinExistence type="predicted"/>
<sequence length="51" mass="5774">MKFLSSTVTTGISFGSALAMVISYANWHSIPWAIIHGIFGWLYVIYYAIFK</sequence>
<keyword evidence="1" id="KW-0812">Transmembrane</keyword>
<dbReference type="AlphaFoldDB" id="A0A380NMS0"/>
<organism evidence="2 3">
    <name type="scientific">Veillonella criceti</name>
    <dbReference type="NCBI Taxonomy" id="103891"/>
    <lineage>
        <taxon>Bacteria</taxon>
        <taxon>Bacillati</taxon>
        <taxon>Bacillota</taxon>
        <taxon>Negativicutes</taxon>
        <taxon>Veillonellales</taxon>
        <taxon>Veillonellaceae</taxon>
        <taxon>Veillonella</taxon>
    </lineage>
</organism>
<gene>
    <name evidence="2" type="ORF">NCTC12020_01749</name>
</gene>
<dbReference type="EMBL" id="UHIO01000001">
    <property type="protein sequence ID" value="SUP44623.1"/>
    <property type="molecule type" value="Genomic_DNA"/>
</dbReference>
<keyword evidence="3" id="KW-1185">Reference proteome</keyword>
<evidence type="ECO:0000256" key="1">
    <source>
        <dbReference type="SAM" id="Phobius"/>
    </source>
</evidence>
<protein>
    <submittedName>
        <fullName evidence="2">Uncharacterized protein</fullName>
    </submittedName>
</protein>
<accession>A0A380NMS0</accession>
<keyword evidence="1" id="KW-1133">Transmembrane helix</keyword>
<evidence type="ECO:0000313" key="2">
    <source>
        <dbReference type="EMBL" id="SUP44623.1"/>
    </source>
</evidence>